<evidence type="ECO:0000313" key="2">
    <source>
        <dbReference type="Proteomes" id="UP000761380"/>
    </source>
</evidence>
<protein>
    <submittedName>
        <fullName evidence="1">DUF2922 domain-containing protein</fullName>
    </submittedName>
</protein>
<sequence>MKSMLKMILSLENGKSTTLSLANPRPDLTEAEVMEALDEIITKKALLVGGSFVAAVKRIYIQDVDDKALA</sequence>
<name>A0A927WNR9_SELRU</name>
<dbReference type="Proteomes" id="UP000761380">
    <property type="component" value="Unassembled WGS sequence"/>
</dbReference>
<dbReference type="InterPro" id="IPR021321">
    <property type="entry name" value="DUF2922"/>
</dbReference>
<dbReference type="EMBL" id="SVBY01000063">
    <property type="protein sequence ID" value="MBE6093210.1"/>
    <property type="molecule type" value="Genomic_DNA"/>
</dbReference>
<evidence type="ECO:0000313" key="1">
    <source>
        <dbReference type="EMBL" id="MBE6093210.1"/>
    </source>
</evidence>
<proteinExistence type="predicted"/>
<dbReference type="AlphaFoldDB" id="A0A927WNR9"/>
<reference evidence="1" key="1">
    <citation type="submission" date="2019-04" db="EMBL/GenBank/DDBJ databases">
        <title>Evolution of Biomass-Degrading Anaerobic Consortia Revealed by Metagenomics.</title>
        <authorList>
            <person name="Peng X."/>
        </authorList>
    </citation>
    <scope>NUCLEOTIDE SEQUENCE</scope>
    <source>
        <strain evidence="1">SIG240</strain>
    </source>
</reference>
<gene>
    <name evidence="1" type="ORF">E7201_08625</name>
</gene>
<organism evidence="1 2">
    <name type="scientific">Selenomonas ruminantium</name>
    <dbReference type="NCBI Taxonomy" id="971"/>
    <lineage>
        <taxon>Bacteria</taxon>
        <taxon>Bacillati</taxon>
        <taxon>Bacillota</taxon>
        <taxon>Negativicutes</taxon>
        <taxon>Selenomonadales</taxon>
        <taxon>Selenomonadaceae</taxon>
        <taxon>Selenomonas</taxon>
    </lineage>
</organism>
<dbReference type="Pfam" id="PF11148">
    <property type="entry name" value="DUF2922"/>
    <property type="match status" value="1"/>
</dbReference>
<accession>A0A927WNR9</accession>
<comment type="caution">
    <text evidence="1">The sequence shown here is derived from an EMBL/GenBank/DDBJ whole genome shotgun (WGS) entry which is preliminary data.</text>
</comment>
<dbReference type="RefSeq" id="WP_303818306.1">
    <property type="nucleotide sequence ID" value="NZ_CAMOFN010000135.1"/>
</dbReference>